<sequence>MNGIGVDFTSSNYLDHRHGHDQLRPWRRLTTGLPPALGEFRRATRLAAELARRTGRPAGVLETSTLHAFVDGWAALAARPTAVFIDEAAYPIGRIGLRANGLKGTVVRHFDPGHLASAVRRLSLGLRPVLLVDGLCPGCGRIAPLRELVDVLAPRRGVVLVDDTQALGVGVTASRRVPSSAPVVTVASAAKGYGAPLAVLAGPEALVRQVRRTAPSRWHGSGPSAAAQSALASALACDSTERKKVLAELVSLFRSRLRQCQLPVPDGGRWPMQTVPVPWEACASVRDSLLRKGIRTVAVNRRCQEGVGIAFLINAGHTPADIERAVDALALSMLQVA</sequence>
<dbReference type="Gene3D" id="3.90.1150.10">
    <property type="entry name" value="Aspartate Aminotransferase, domain 1"/>
    <property type="match status" value="1"/>
</dbReference>
<dbReference type="InterPro" id="IPR015422">
    <property type="entry name" value="PyrdxlP-dep_Trfase_small"/>
</dbReference>
<evidence type="ECO:0000259" key="5">
    <source>
        <dbReference type="Pfam" id="PF00155"/>
    </source>
</evidence>
<dbReference type="PANTHER" id="PTHR13693">
    <property type="entry name" value="CLASS II AMINOTRANSFERASE/8-AMINO-7-OXONONANOATE SYNTHASE"/>
    <property type="match status" value="1"/>
</dbReference>
<dbReference type="SUPFAM" id="SSF53383">
    <property type="entry name" value="PLP-dependent transferases"/>
    <property type="match status" value="1"/>
</dbReference>
<evidence type="ECO:0000256" key="3">
    <source>
        <dbReference type="ARBA" id="ARBA00022679"/>
    </source>
</evidence>
<keyword evidence="3" id="KW-0808">Transferase</keyword>
<comment type="catalytic activity">
    <reaction evidence="4">
        <text>6-carboxyhexanoyl-[ACP] + L-alanine + H(+) = (8S)-8-amino-7-oxononanoate + holo-[ACP] + CO2</text>
        <dbReference type="Rhea" id="RHEA:42288"/>
        <dbReference type="Rhea" id="RHEA-COMP:9685"/>
        <dbReference type="Rhea" id="RHEA-COMP:9955"/>
        <dbReference type="ChEBI" id="CHEBI:15378"/>
        <dbReference type="ChEBI" id="CHEBI:16526"/>
        <dbReference type="ChEBI" id="CHEBI:57972"/>
        <dbReference type="ChEBI" id="CHEBI:64479"/>
        <dbReference type="ChEBI" id="CHEBI:78846"/>
        <dbReference type="ChEBI" id="CHEBI:149468"/>
        <dbReference type="EC" id="2.3.1.47"/>
    </reaction>
</comment>
<dbReference type="EMBL" id="JAJVCN010000004">
    <property type="protein sequence ID" value="MCE7010833.1"/>
    <property type="molecule type" value="Genomic_DNA"/>
</dbReference>
<protein>
    <recommendedName>
        <fullName evidence="2">8-amino-7-oxononanoate synthase</fullName>
        <ecNumber evidence="2">2.3.1.47</ecNumber>
    </recommendedName>
</protein>
<dbReference type="InterPro" id="IPR015421">
    <property type="entry name" value="PyrdxlP-dep_Trfase_major"/>
</dbReference>
<evidence type="ECO:0000256" key="2">
    <source>
        <dbReference type="ARBA" id="ARBA00013187"/>
    </source>
</evidence>
<proteinExistence type="predicted"/>
<keyword evidence="7" id="KW-1185">Reference proteome</keyword>
<reference evidence="6 7" key="1">
    <citation type="submission" date="2021-12" db="EMBL/GenBank/DDBJ databases">
        <title>Genome sequence of Kibdelosporangium philippinense ATCC 49844.</title>
        <authorList>
            <person name="Fedorov E.A."/>
            <person name="Omeragic M."/>
            <person name="Shalygina K.F."/>
            <person name="Maclea K.S."/>
        </authorList>
    </citation>
    <scope>NUCLEOTIDE SEQUENCE [LARGE SCALE GENOMIC DNA]</scope>
    <source>
        <strain evidence="6 7">ATCC 49844</strain>
    </source>
</reference>
<evidence type="ECO:0000313" key="6">
    <source>
        <dbReference type="EMBL" id="MCE7010833.1"/>
    </source>
</evidence>
<evidence type="ECO:0000256" key="1">
    <source>
        <dbReference type="ARBA" id="ARBA00001933"/>
    </source>
</evidence>
<accession>A0ABS8ZWS3</accession>
<dbReference type="InterPro" id="IPR004839">
    <property type="entry name" value="Aminotransferase_I/II_large"/>
</dbReference>
<comment type="cofactor">
    <cofactor evidence="1">
        <name>pyridoxal 5'-phosphate</name>
        <dbReference type="ChEBI" id="CHEBI:597326"/>
    </cofactor>
</comment>
<dbReference type="GO" id="GO:0008483">
    <property type="term" value="F:transaminase activity"/>
    <property type="evidence" value="ECO:0007669"/>
    <property type="project" value="UniProtKB-KW"/>
</dbReference>
<evidence type="ECO:0000313" key="7">
    <source>
        <dbReference type="Proteomes" id="UP001521150"/>
    </source>
</evidence>
<dbReference type="InterPro" id="IPR050087">
    <property type="entry name" value="AON_synthase_class-II"/>
</dbReference>
<evidence type="ECO:0000256" key="4">
    <source>
        <dbReference type="ARBA" id="ARBA00047715"/>
    </source>
</evidence>
<feature type="domain" description="Aminotransferase class I/classII large" evidence="5">
    <location>
        <begin position="49"/>
        <end position="329"/>
    </location>
</feature>
<organism evidence="6 7">
    <name type="scientific">Kibdelosporangium philippinense</name>
    <dbReference type="NCBI Taxonomy" id="211113"/>
    <lineage>
        <taxon>Bacteria</taxon>
        <taxon>Bacillati</taxon>
        <taxon>Actinomycetota</taxon>
        <taxon>Actinomycetes</taxon>
        <taxon>Pseudonocardiales</taxon>
        <taxon>Pseudonocardiaceae</taxon>
        <taxon>Kibdelosporangium</taxon>
    </lineage>
</organism>
<dbReference type="Pfam" id="PF00155">
    <property type="entry name" value="Aminotran_1_2"/>
    <property type="match status" value="1"/>
</dbReference>
<dbReference type="Gene3D" id="3.40.640.10">
    <property type="entry name" value="Type I PLP-dependent aspartate aminotransferase-like (Major domain)"/>
    <property type="match status" value="1"/>
</dbReference>
<dbReference type="Proteomes" id="UP001521150">
    <property type="component" value="Unassembled WGS sequence"/>
</dbReference>
<name>A0ABS8ZWS3_9PSEU</name>
<keyword evidence="6" id="KW-0032">Aminotransferase</keyword>
<comment type="caution">
    <text evidence="6">The sequence shown here is derived from an EMBL/GenBank/DDBJ whole genome shotgun (WGS) entry which is preliminary data.</text>
</comment>
<dbReference type="EC" id="2.3.1.47" evidence="2"/>
<dbReference type="InterPro" id="IPR015424">
    <property type="entry name" value="PyrdxlP-dep_Trfase"/>
</dbReference>
<dbReference type="RefSeq" id="WP_233733085.1">
    <property type="nucleotide sequence ID" value="NZ_JAJVCN010000004.1"/>
</dbReference>
<gene>
    <name evidence="6" type="ORF">LWC34_49730</name>
</gene>